<name>A0A0D7AU27_9AGAR</name>
<dbReference type="Proteomes" id="UP000054007">
    <property type="component" value="Unassembled WGS sequence"/>
</dbReference>
<reference evidence="1 2" key="1">
    <citation type="journal article" date="2015" name="Fungal Genet. Biol.">
        <title>Evolution of novel wood decay mechanisms in Agaricales revealed by the genome sequences of Fistulina hepatica and Cylindrobasidium torrendii.</title>
        <authorList>
            <person name="Floudas D."/>
            <person name="Held B.W."/>
            <person name="Riley R."/>
            <person name="Nagy L.G."/>
            <person name="Koehler G."/>
            <person name="Ransdell A.S."/>
            <person name="Younus H."/>
            <person name="Chow J."/>
            <person name="Chiniquy J."/>
            <person name="Lipzen A."/>
            <person name="Tritt A."/>
            <person name="Sun H."/>
            <person name="Haridas S."/>
            <person name="LaButti K."/>
            <person name="Ohm R.A."/>
            <person name="Kues U."/>
            <person name="Blanchette R.A."/>
            <person name="Grigoriev I.V."/>
            <person name="Minto R.E."/>
            <person name="Hibbett D.S."/>
        </authorList>
    </citation>
    <scope>NUCLEOTIDE SEQUENCE [LARGE SCALE GENOMIC DNA]</scope>
    <source>
        <strain evidence="1 2">FP15055 ss-10</strain>
    </source>
</reference>
<protein>
    <submittedName>
        <fullName evidence="1">Uncharacterized protein</fullName>
    </submittedName>
</protein>
<evidence type="ECO:0000313" key="2">
    <source>
        <dbReference type="Proteomes" id="UP000054007"/>
    </source>
</evidence>
<dbReference type="AlphaFoldDB" id="A0A0D7AU27"/>
<organism evidence="1 2">
    <name type="scientific">Cylindrobasidium torrendii FP15055 ss-10</name>
    <dbReference type="NCBI Taxonomy" id="1314674"/>
    <lineage>
        <taxon>Eukaryota</taxon>
        <taxon>Fungi</taxon>
        <taxon>Dikarya</taxon>
        <taxon>Basidiomycota</taxon>
        <taxon>Agaricomycotina</taxon>
        <taxon>Agaricomycetes</taxon>
        <taxon>Agaricomycetidae</taxon>
        <taxon>Agaricales</taxon>
        <taxon>Marasmiineae</taxon>
        <taxon>Physalacriaceae</taxon>
        <taxon>Cylindrobasidium</taxon>
    </lineage>
</organism>
<proteinExistence type="predicted"/>
<accession>A0A0D7AU27</accession>
<feature type="non-terminal residue" evidence="1">
    <location>
        <position position="256"/>
    </location>
</feature>
<dbReference type="SUPFAM" id="SSF53098">
    <property type="entry name" value="Ribonuclease H-like"/>
    <property type="match status" value="1"/>
</dbReference>
<dbReference type="EMBL" id="KN880926">
    <property type="protein sequence ID" value="KIY61515.1"/>
    <property type="molecule type" value="Genomic_DNA"/>
</dbReference>
<gene>
    <name evidence="1" type="ORF">CYLTODRAFT_477909</name>
</gene>
<dbReference type="InterPro" id="IPR012337">
    <property type="entry name" value="RNaseH-like_sf"/>
</dbReference>
<sequence length="256" mass="28243">MVVHCCVQPRISAARLRGRALLARVGSSSERLEIALSNVPINLKHGKTTVCPTQMPKSIFVLTMGMSGKTFACETNLQGVTSFFIAKLLLRHALGRISLTLDVWSRGILQGYMAITAHYNEDEGKLDLKSQFIAFRHTAAKKWQVGMITLAYSNDTMIRALEREFKKLGYSFCSHGNYCRCCPRVVNLAAKAGLDYLIEGRSPPAGGNGRHEIYLGACSSARRSRSILSGCFNQCITDHMHGSFYLGACSSARRSR</sequence>
<dbReference type="OrthoDB" id="1607513at2759"/>
<keyword evidence="2" id="KW-1185">Reference proteome</keyword>
<evidence type="ECO:0000313" key="1">
    <source>
        <dbReference type="EMBL" id="KIY61515.1"/>
    </source>
</evidence>